<reference evidence="2" key="2">
    <citation type="submission" date="2016-01" db="EMBL/GenBank/DDBJ databases">
        <title>Six Aerococcus type strain genome sequencing and assembly using PacBio and Illumina Hiseq.</title>
        <authorList>
            <person name="Carkaci D."/>
            <person name="Dargis R."/>
            <person name="Nielsen X.C."/>
            <person name="Skovgaard O."/>
            <person name="Fuursted K."/>
            <person name="Christensen J.J."/>
        </authorList>
    </citation>
    <scope>NUCLEOTIDE SEQUENCE [LARGE SCALE GENOMIC DNA]</scope>
    <source>
        <strain evidence="2">CCUG42038B</strain>
    </source>
</reference>
<dbReference type="STRING" id="128944.AWM75_04340"/>
<dbReference type="Proteomes" id="UP000062260">
    <property type="component" value="Chromosome"/>
</dbReference>
<reference evidence="1 2" key="1">
    <citation type="journal article" date="2016" name="Genome Announc.">
        <title>Complete Genome Sequences of Aerococcus christensenii CCUG 28831T, Aerococcus sanguinicola CCUG 43001T, Aerococcus urinae CCUG 36881T, Aerococcus urinaeequi CCUG 28094T, Aerococcus urinaehominis CCUG 42038 BT, and Aerococcus viridans CCUG 4311T.</title>
        <authorList>
            <person name="Carkaci D."/>
            <person name="Dargis R."/>
            <person name="Nielsen X.C."/>
            <person name="Skovgaard O."/>
            <person name="Fuursted K."/>
            <person name="Christensen J.J."/>
        </authorList>
    </citation>
    <scope>NUCLEOTIDE SEQUENCE [LARGE SCALE GENOMIC DNA]</scope>
    <source>
        <strain evidence="1 2">CCUG42038B</strain>
    </source>
</reference>
<dbReference type="KEGG" id="auh:AWM75_04340"/>
<sequence length="207" mass="23147">MKLTLTTNRLLAIYLLILLMANVYLTSFYEFWGLLANILAQLVLALGLWRLFAGSRQEPTSYLSRFVFLQLVTCVKVGLWSLLLVVPGVIKSLDYSLAPYLLMDRSDSGSRKLLAESQQLAKGHRWQICGYRLTCSFKIAGLQLAMLLLGYPIFLAPLRQPGVAGASLTPLLCFMLLATVVTSPLMVASYRSYQEKMIALYRQAVQA</sequence>
<dbReference type="PANTHER" id="PTHR40076">
    <property type="entry name" value="MEMBRANE PROTEIN-RELATED"/>
    <property type="match status" value="1"/>
</dbReference>
<proteinExistence type="predicted"/>
<gene>
    <name evidence="1" type="ORF">AWM75_04340</name>
</gene>
<name>A0A109RH19_9LACT</name>
<evidence type="ECO:0000313" key="2">
    <source>
        <dbReference type="Proteomes" id="UP000062260"/>
    </source>
</evidence>
<dbReference type="OrthoDB" id="9784844at2"/>
<organism evidence="1 2">
    <name type="scientific">Aerococcus urinaehominis</name>
    <dbReference type="NCBI Taxonomy" id="128944"/>
    <lineage>
        <taxon>Bacteria</taxon>
        <taxon>Bacillati</taxon>
        <taxon>Bacillota</taxon>
        <taxon>Bacilli</taxon>
        <taxon>Lactobacillales</taxon>
        <taxon>Aerococcaceae</taxon>
        <taxon>Aerococcus</taxon>
    </lineage>
</organism>
<accession>A0A109RH19</accession>
<dbReference type="RefSeq" id="WP_067978704.1">
    <property type="nucleotide sequence ID" value="NZ_CP014163.1"/>
</dbReference>
<protein>
    <submittedName>
        <fullName evidence="1">Uncharacterized protein</fullName>
    </submittedName>
</protein>
<dbReference type="InterPro" id="IPR010380">
    <property type="entry name" value="DUF975"/>
</dbReference>
<keyword evidence="2" id="KW-1185">Reference proteome</keyword>
<dbReference type="EMBL" id="CP014163">
    <property type="protein sequence ID" value="AMB99276.1"/>
    <property type="molecule type" value="Genomic_DNA"/>
</dbReference>
<dbReference type="AlphaFoldDB" id="A0A109RH19"/>
<evidence type="ECO:0000313" key="1">
    <source>
        <dbReference type="EMBL" id="AMB99276.1"/>
    </source>
</evidence>
<dbReference type="PANTHER" id="PTHR40076:SF1">
    <property type="entry name" value="MEMBRANE PROTEIN"/>
    <property type="match status" value="1"/>
</dbReference>